<dbReference type="GO" id="GO:0005524">
    <property type="term" value="F:ATP binding"/>
    <property type="evidence" value="ECO:0007669"/>
    <property type="project" value="UniProtKB-KW"/>
</dbReference>
<protein>
    <submittedName>
        <fullName evidence="3">Energy-coupling factor transporter ATP-binding protein EcfA2</fullName>
    </submittedName>
</protein>
<feature type="region of interest" description="Disordered" evidence="1">
    <location>
        <begin position="221"/>
        <end position="242"/>
    </location>
</feature>
<name>A0A7X0U905_9BURK</name>
<accession>A0A7X0U905</accession>
<dbReference type="Pfam" id="PF13476">
    <property type="entry name" value="AAA_23"/>
    <property type="match status" value="1"/>
</dbReference>
<reference evidence="3 4" key="1">
    <citation type="submission" date="2020-08" db="EMBL/GenBank/DDBJ databases">
        <title>Functional genomics of gut bacteria from endangered species of beetles.</title>
        <authorList>
            <person name="Carlos-Shanley C."/>
        </authorList>
    </citation>
    <scope>NUCLEOTIDE SEQUENCE [LARGE SCALE GENOMIC DNA]</scope>
    <source>
        <strain evidence="3 4">S00198</strain>
    </source>
</reference>
<evidence type="ECO:0000313" key="3">
    <source>
        <dbReference type="EMBL" id="MBB6559349.1"/>
    </source>
</evidence>
<keyword evidence="4" id="KW-1185">Reference proteome</keyword>
<dbReference type="EMBL" id="JACHLK010000003">
    <property type="protein sequence ID" value="MBB6559349.1"/>
    <property type="molecule type" value="Genomic_DNA"/>
</dbReference>
<dbReference type="GO" id="GO:0000731">
    <property type="term" value="P:DNA synthesis involved in DNA repair"/>
    <property type="evidence" value="ECO:0007669"/>
    <property type="project" value="TreeGrafter"/>
</dbReference>
<dbReference type="CDD" id="cd00267">
    <property type="entry name" value="ABC_ATPase"/>
    <property type="match status" value="1"/>
</dbReference>
<comment type="caution">
    <text evidence="3">The sequence shown here is derived from an EMBL/GenBank/DDBJ whole genome shotgun (WGS) entry which is preliminary data.</text>
</comment>
<dbReference type="Gene3D" id="3.40.50.300">
    <property type="entry name" value="P-loop containing nucleotide triphosphate hydrolases"/>
    <property type="match status" value="2"/>
</dbReference>
<organism evidence="3 4">
    <name type="scientific">Acidovorax soli</name>
    <dbReference type="NCBI Taxonomy" id="592050"/>
    <lineage>
        <taxon>Bacteria</taxon>
        <taxon>Pseudomonadati</taxon>
        <taxon>Pseudomonadota</taxon>
        <taxon>Betaproteobacteria</taxon>
        <taxon>Burkholderiales</taxon>
        <taxon>Comamonadaceae</taxon>
        <taxon>Acidovorax</taxon>
    </lineage>
</organism>
<evidence type="ECO:0000259" key="2">
    <source>
        <dbReference type="Pfam" id="PF13476"/>
    </source>
</evidence>
<evidence type="ECO:0000313" key="4">
    <source>
        <dbReference type="Proteomes" id="UP000575083"/>
    </source>
</evidence>
<dbReference type="PANTHER" id="PTHR32182:SF22">
    <property type="entry name" value="ATP-DEPENDENT ENDONUCLEASE, OLD FAMILY-RELATED"/>
    <property type="match status" value="1"/>
</dbReference>
<keyword evidence="3" id="KW-0067">ATP-binding</keyword>
<dbReference type="GO" id="GO:0016887">
    <property type="term" value="F:ATP hydrolysis activity"/>
    <property type="evidence" value="ECO:0007669"/>
    <property type="project" value="InterPro"/>
</dbReference>
<feature type="domain" description="Rad50/SbcC-type AAA" evidence="2">
    <location>
        <begin position="119"/>
        <end position="174"/>
    </location>
</feature>
<dbReference type="RefSeq" id="WP_184856764.1">
    <property type="nucleotide sequence ID" value="NZ_JACHLK010000003.1"/>
</dbReference>
<keyword evidence="3" id="KW-0547">Nucleotide-binding</keyword>
<dbReference type="Proteomes" id="UP000575083">
    <property type="component" value="Unassembled WGS sequence"/>
</dbReference>
<gene>
    <name evidence="3" type="ORF">HNP48_002016</name>
</gene>
<dbReference type="InterPro" id="IPR027417">
    <property type="entry name" value="P-loop_NTPase"/>
</dbReference>
<proteinExistence type="predicted"/>
<dbReference type="SUPFAM" id="SSF52540">
    <property type="entry name" value="P-loop containing nucleoside triphosphate hydrolases"/>
    <property type="match status" value="1"/>
</dbReference>
<evidence type="ECO:0000256" key="1">
    <source>
        <dbReference type="SAM" id="MobiDB-lite"/>
    </source>
</evidence>
<dbReference type="PANTHER" id="PTHR32182">
    <property type="entry name" value="DNA REPLICATION AND REPAIR PROTEIN RECF"/>
    <property type="match status" value="1"/>
</dbReference>
<dbReference type="InterPro" id="IPR038729">
    <property type="entry name" value="Rad50/SbcC_AAA"/>
</dbReference>
<sequence length="1308" mass="142654">MDKNSSAKSLHLHSVESLLAELIGGGSVSVGSDGEAFSLPDASSRAILNWYAKNRLKWASNVQQIDIDAIVASPSLALPKPVAVTVPASGPKSSYTLTRLQAHRFAGIHVYGTEKEAPKDFDFEISPSITILEGFNGAGKTSLLNAVVWCLTGMLLRPQRAPERSDQDFSFELLHEGDNEVSNYKSSPVTPLPPASMEKLEQSSIPIDTWVELTLRETSTGKLHQVRRTQTRTPRGKIEETPPNFAALGLDSHALRIGTVIPALLPFSQLGSQSELGKAVAQLTGLAPFTDLAKHVKKVRERIGGEETRARRKDIEKVDEQFSRSLEDLNEIAAKHPDLEIAADLPSPTLGSATEAALKEVEERLQLKKSSALLAAQSVLGADFDPEAQGQALEHDVIEARVAIEALKTSESARRLSSLRKLTTEDTSNARSLIAEALSQAQVLLELSQSSDKAARHRIYAAIAQWYSDHGMTAPDLATCVVCGGDLVDAIDPVTGLSVQSHLSDALEKDFNFVSQTLERWSNSTVAHFSSALDETLAAELKRDLSDMPFQLIRQALVDETLSSSAFQGPLFPLVQIATAACDAMRDIAPGLELTTLENLSQKLPGMPSLQRSILRLDTALRTSDWAQTNGTLIHNFTREVVGLVAQGSPLVPTSLRGRLMDLEKLIESVEPLNAALRVCGRLKADLEERRALEARLEAYSRADASLAECFKLGALAEKQVDSLQNELHSVTESWRKTIYQAGYPNANHDLKATSMKPDGQLEFRIGSDGASAPAQHVANASALRATLIAFYFAYWDYMRKERGGLNLVVLDDPQELLDGENKERLAGGLVKLVAHGAQPFLTTHDKKFAGHVVRECQAAQVLFEHRDVHPATWQRPTLATAPSVLEVAQAKKNAVDSHWTVPTLAQDYAAKCREFIEARLGDFFDDIGKPASASHNLKPTLGDFANDLKSAVKAGSIDLFKTKHVVALSKDPALDPKSTTWSLLNNSHHHLKTSITPTQVSTELQNLDRLCDLVELAHQDFRTFCRREPLKHPTPNLEPLSLEQIPKFNLPIQPSLKAFVLGSAYGGSQETELETLSSDWFEDKAAFFLRTTNFGFASTVQSVAIVEASASEVSDRSLVIARRENVIFARRLHRSKHSSYVGLATETPDPRSGRNTVTVNASEVALHQVKGMLFHVDVKPTQQGNGEAEQVDLGTLLKRVKSAYQVKKESAVPLALEGQTALGGETLDLSTFDQWLDHYVALKVSDETMLFKRVGKSLPGDLGHLRQFETIGGLGVSDVFSVGKSHPGFAQVESAVLILGVLYTNGS</sequence>
<dbReference type="GO" id="GO:0006302">
    <property type="term" value="P:double-strand break repair"/>
    <property type="evidence" value="ECO:0007669"/>
    <property type="project" value="InterPro"/>
</dbReference>